<gene>
    <name evidence="3" type="ORF">TrCOL_g6816</name>
</gene>
<dbReference type="AlphaFoldDB" id="A0A9W7L4R6"/>
<dbReference type="OrthoDB" id="48430at2759"/>
<sequence>MKRDLEAAKQLIRKAKEKINAKEKEKINAKEEINTEDKLNKGDKNKIKKVTDKGVVADSEVMLEESDNGEWTNRPMSSIFVNEISDPSSKTSDEDPWSKIRERDAAQTVMGLRKTLNKEDFDKIFDDRNPRIGKHFHPSPPTSPPPGEWTNRPMSSIFVNEISDPSSKTSDEDPWSKIRERDAAQTVMGLRKTLNKEDFDKIFDDRNPRIGKQ</sequence>
<keyword evidence="1" id="KW-0175">Coiled coil</keyword>
<organism evidence="3 4">
    <name type="scientific">Triparma columacea</name>
    <dbReference type="NCBI Taxonomy" id="722753"/>
    <lineage>
        <taxon>Eukaryota</taxon>
        <taxon>Sar</taxon>
        <taxon>Stramenopiles</taxon>
        <taxon>Ochrophyta</taxon>
        <taxon>Bolidophyceae</taxon>
        <taxon>Parmales</taxon>
        <taxon>Triparmaceae</taxon>
        <taxon>Triparma</taxon>
    </lineage>
</organism>
<evidence type="ECO:0000256" key="2">
    <source>
        <dbReference type="SAM" id="MobiDB-lite"/>
    </source>
</evidence>
<feature type="region of interest" description="Disordered" evidence="2">
    <location>
        <begin position="83"/>
        <end position="103"/>
    </location>
</feature>
<evidence type="ECO:0000313" key="4">
    <source>
        <dbReference type="Proteomes" id="UP001165065"/>
    </source>
</evidence>
<dbReference type="Proteomes" id="UP001165065">
    <property type="component" value="Unassembled WGS sequence"/>
</dbReference>
<keyword evidence="4" id="KW-1185">Reference proteome</keyword>
<evidence type="ECO:0000256" key="1">
    <source>
        <dbReference type="SAM" id="Coils"/>
    </source>
</evidence>
<feature type="region of interest" description="Disordered" evidence="2">
    <location>
        <begin position="126"/>
        <end position="182"/>
    </location>
</feature>
<evidence type="ECO:0000313" key="3">
    <source>
        <dbReference type="EMBL" id="GMI32139.1"/>
    </source>
</evidence>
<feature type="coiled-coil region" evidence="1">
    <location>
        <begin position="2"/>
        <end position="39"/>
    </location>
</feature>
<feature type="compositionally biased region" description="Basic and acidic residues" evidence="2">
    <location>
        <begin position="91"/>
        <end position="103"/>
    </location>
</feature>
<feature type="compositionally biased region" description="Polar residues" evidence="2">
    <location>
        <begin position="152"/>
        <end position="168"/>
    </location>
</feature>
<dbReference type="EMBL" id="BRYA01000773">
    <property type="protein sequence ID" value="GMI32139.1"/>
    <property type="molecule type" value="Genomic_DNA"/>
</dbReference>
<accession>A0A9W7L4R6</accession>
<protein>
    <submittedName>
        <fullName evidence="3">Uncharacterized protein</fullName>
    </submittedName>
</protein>
<feature type="compositionally biased region" description="Basic and acidic residues" evidence="2">
    <location>
        <begin position="169"/>
        <end position="182"/>
    </location>
</feature>
<name>A0A9W7L4R6_9STRA</name>
<proteinExistence type="predicted"/>
<feature type="compositionally biased region" description="Pro residues" evidence="2">
    <location>
        <begin position="138"/>
        <end position="147"/>
    </location>
</feature>
<reference evidence="4" key="1">
    <citation type="journal article" date="2023" name="Commun. Biol.">
        <title>Genome analysis of Parmales, the sister group of diatoms, reveals the evolutionary specialization of diatoms from phago-mixotrophs to photoautotrophs.</title>
        <authorList>
            <person name="Ban H."/>
            <person name="Sato S."/>
            <person name="Yoshikawa S."/>
            <person name="Yamada K."/>
            <person name="Nakamura Y."/>
            <person name="Ichinomiya M."/>
            <person name="Sato N."/>
            <person name="Blanc-Mathieu R."/>
            <person name="Endo H."/>
            <person name="Kuwata A."/>
            <person name="Ogata H."/>
        </authorList>
    </citation>
    <scope>NUCLEOTIDE SEQUENCE [LARGE SCALE GENOMIC DNA]</scope>
</reference>
<comment type="caution">
    <text evidence="3">The sequence shown here is derived from an EMBL/GenBank/DDBJ whole genome shotgun (WGS) entry which is preliminary data.</text>
</comment>